<dbReference type="Pfam" id="PF00005">
    <property type="entry name" value="ABC_tran"/>
    <property type="match status" value="2"/>
</dbReference>
<dbReference type="InterPro" id="IPR011527">
    <property type="entry name" value="ABC1_TM_dom"/>
</dbReference>
<dbReference type="InParanoid" id="A0A0D2URP3"/>
<dbReference type="Proteomes" id="UP000008743">
    <property type="component" value="Unassembled WGS sequence"/>
</dbReference>
<dbReference type="OMA" id="ITHNGPV"/>
<dbReference type="SMART" id="SM00382">
    <property type="entry name" value="AAA"/>
    <property type="match status" value="2"/>
</dbReference>
<gene>
    <name evidence="12" type="ORF">CAOG_007439</name>
</gene>
<evidence type="ECO:0000256" key="8">
    <source>
        <dbReference type="ARBA" id="ARBA00023136"/>
    </source>
</evidence>
<feature type="transmembrane region" description="Helical" evidence="10">
    <location>
        <begin position="347"/>
        <end position="369"/>
    </location>
</feature>
<dbReference type="GO" id="GO:0005524">
    <property type="term" value="F:ATP binding"/>
    <property type="evidence" value="ECO:0007669"/>
    <property type="project" value="UniProtKB-KW"/>
</dbReference>
<dbReference type="InterPro" id="IPR003439">
    <property type="entry name" value="ABC_transporter-like_ATP-bd"/>
</dbReference>
<dbReference type="PANTHER" id="PTHR24223">
    <property type="entry name" value="ATP-BINDING CASSETTE SUB-FAMILY C"/>
    <property type="match status" value="1"/>
</dbReference>
<evidence type="ECO:0000256" key="6">
    <source>
        <dbReference type="ARBA" id="ARBA00022840"/>
    </source>
</evidence>
<feature type="compositionally biased region" description="Low complexity" evidence="9">
    <location>
        <begin position="1615"/>
        <end position="1629"/>
    </location>
</feature>
<keyword evidence="8 10" id="KW-0472">Membrane</keyword>
<dbReference type="SUPFAM" id="SSF52540">
    <property type="entry name" value="P-loop containing nucleoside triphosphate hydrolases"/>
    <property type="match status" value="2"/>
</dbReference>
<feature type="compositionally biased region" description="Low complexity" evidence="9">
    <location>
        <begin position="102"/>
        <end position="117"/>
    </location>
</feature>
<evidence type="ECO:0000256" key="1">
    <source>
        <dbReference type="ARBA" id="ARBA00004128"/>
    </source>
</evidence>
<feature type="transmembrane region" description="Helical" evidence="10">
    <location>
        <begin position="559"/>
        <end position="584"/>
    </location>
</feature>
<dbReference type="InterPro" id="IPR036640">
    <property type="entry name" value="ABC1_TM_sf"/>
</dbReference>
<dbReference type="OrthoDB" id="6500128at2759"/>
<feature type="transmembrane region" description="Helical" evidence="10">
    <location>
        <begin position="973"/>
        <end position="992"/>
    </location>
</feature>
<accession>A0A0D2URP3</accession>
<dbReference type="InterPro" id="IPR050173">
    <property type="entry name" value="ABC_transporter_C-like"/>
</dbReference>
<evidence type="ECO:0000256" key="9">
    <source>
        <dbReference type="SAM" id="MobiDB-lite"/>
    </source>
</evidence>
<dbReference type="FunFam" id="3.40.50.300:FF:000997">
    <property type="entry name" value="Multidrug resistance-associated protein 1"/>
    <property type="match status" value="1"/>
</dbReference>
<keyword evidence="4" id="KW-0677">Repeat</keyword>
<dbReference type="STRING" id="595528.A0A0D2URP3"/>
<feature type="region of interest" description="Disordered" evidence="9">
    <location>
        <begin position="1283"/>
        <end position="1322"/>
    </location>
</feature>
<dbReference type="PhylomeDB" id="A0A0D2URP3"/>
<dbReference type="InterPro" id="IPR017871">
    <property type="entry name" value="ABC_transporter-like_CS"/>
</dbReference>
<feature type="compositionally biased region" description="Polar residues" evidence="9">
    <location>
        <begin position="183"/>
        <end position="209"/>
    </location>
</feature>
<dbReference type="PROSITE" id="PS00211">
    <property type="entry name" value="ABC_TRANSPORTER_1"/>
    <property type="match status" value="1"/>
</dbReference>
<evidence type="ECO:0000256" key="3">
    <source>
        <dbReference type="ARBA" id="ARBA00022692"/>
    </source>
</evidence>
<evidence type="ECO:0000256" key="4">
    <source>
        <dbReference type="ARBA" id="ARBA00022737"/>
    </source>
</evidence>
<dbReference type="SUPFAM" id="SSF90123">
    <property type="entry name" value="ABC transporter transmembrane region"/>
    <property type="match status" value="2"/>
</dbReference>
<feature type="region of interest" description="Disordered" evidence="9">
    <location>
        <begin position="1604"/>
        <end position="1637"/>
    </location>
</feature>
<feature type="compositionally biased region" description="Acidic residues" evidence="9">
    <location>
        <begin position="88"/>
        <end position="101"/>
    </location>
</feature>
<dbReference type="CDD" id="cd18580">
    <property type="entry name" value="ABC_6TM_ABCC_D2"/>
    <property type="match status" value="1"/>
</dbReference>
<dbReference type="GO" id="GO:0005774">
    <property type="term" value="C:vacuolar membrane"/>
    <property type="evidence" value="ECO:0007669"/>
    <property type="project" value="UniProtKB-SubCell"/>
</dbReference>
<dbReference type="InterPro" id="IPR003593">
    <property type="entry name" value="AAA+_ATPase"/>
</dbReference>
<feature type="transmembrane region" description="Helical" evidence="10">
    <location>
        <begin position="1048"/>
        <end position="1069"/>
    </location>
</feature>
<feature type="domain" description="AAA+ ATPase" evidence="11">
    <location>
        <begin position="1395"/>
        <end position="1580"/>
    </location>
</feature>
<keyword evidence="13" id="KW-1185">Reference proteome</keyword>
<feature type="transmembrane region" description="Helical" evidence="10">
    <location>
        <begin position="1012"/>
        <end position="1036"/>
    </location>
</feature>
<dbReference type="EMBL" id="KE346374">
    <property type="protein sequence ID" value="KJE97611.1"/>
    <property type="molecule type" value="Genomic_DNA"/>
</dbReference>
<feature type="compositionally biased region" description="Low complexity" evidence="9">
    <location>
        <begin position="76"/>
        <end position="87"/>
    </location>
</feature>
<dbReference type="PANTHER" id="PTHR24223:SF443">
    <property type="entry name" value="MULTIDRUG-RESISTANCE LIKE PROTEIN 1, ISOFORM I"/>
    <property type="match status" value="1"/>
</dbReference>
<dbReference type="Gene3D" id="3.40.50.300">
    <property type="entry name" value="P-loop containing nucleotide triphosphate hydrolases"/>
    <property type="match status" value="2"/>
</dbReference>
<reference evidence="13" key="1">
    <citation type="submission" date="2011-02" db="EMBL/GenBank/DDBJ databases">
        <title>The Genome Sequence of Capsaspora owczarzaki ATCC 30864.</title>
        <authorList>
            <person name="Russ C."/>
            <person name="Cuomo C."/>
            <person name="Burger G."/>
            <person name="Gray M.W."/>
            <person name="Holland P.W.H."/>
            <person name="King N."/>
            <person name="Lang F.B.F."/>
            <person name="Roger A.J."/>
            <person name="Ruiz-Trillo I."/>
            <person name="Young S.K."/>
            <person name="Zeng Q."/>
            <person name="Gargeya S."/>
            <person name="Alvarado L."/>
            <person name="Berlin A."/>
            <person name="Chapman S.B."/>
            <person name="Chen Z."/>
            <person name="Freedman E."/>
            <person name="Gellesch M."/>
            <person name="Goldberg J."/>
            <person name="Griggs A."/>
            <person name="Gujja S."/>
            <person name="Heilman E."/>
            <person name="Heiman D."/>
            <person name="Howarth C."/>
            <person name="Mehta T."/>
            <person name="Neiman D."/>
            <person name="Pearson M."/>
            <person name="Roberts A."/>
            <person name="Saif S."/>
            <person name="Shea T."/>
            <person name="Shenoy N."/>
            <person name="Sisk P."/>
            <person name="Stolte C."/>
            <person name="Sykes S."/>
            <person name="White J."/>
            <person name="Yandava C."/>
            <person name="Haas B."/>
            <person name="Nusbaum C."/>
            <person name="Birren B."/>
        </authorList>
    </citation>
    <scope>NUCLEOTIDE SEQUENCE</scope>
    <source>
        <strain evidence="13">ATCC 30864</strain>
    </source>
</reference>
<name>A0A0D2URP3_CAPO3</name>
<feature type="compositionally biased region" description="Acidic residues" evidence="9">
    <location>
        <begin position="125"/>
        <end position="139"/>
    </location>
</feature>
<keyword evidence="5" id="KW-0547">Nucleotide-binding</keyword>
<dbReference type="CDD" id="cd18579">
    <property type="entry name" value="ABC_6TM_ABCC_D1"/>
    <property type="match status" value="1"/>
</dbReference>
<dbReference type="GO" id="GO:0140359">
    <property type="term" value="F:ABC-type transporter activity"/>
    <property type="evidence" value="ECO:0007669"/>
    <property type="project" value="InterPro"/>
</dbReference>
<organism evidence="12 13">
    <name type="scientific">Capsaspora owczarzaki (strain ATCC 30864)</name>
    <dbReference type="NCBI Taxonomy" id="595528"/>
    <lineage>
        <taxon>Eukaryota</taxon>
        <taxon>Filasterea</taxon>
        <taxon>Capsaspora</taxon>
    </lineage>
</organism>
<evidence type="ECO:0000256" key="7">
    <source>
        <dbReference type="ARBA" id="ARBA00022989"/>
    </source>
</evidence>
<evidence type="ECO:0000259" key="11">
    <source>
        <dbReference type="SMART" id="SM00382"/>
    </source>
</evidence>
<feature type="compositionally biased region" description="Basic and acidic residues" evidence="9">
    <location>
        <begin position="1604"/>
        <end position="1614"/>
    </location>
</feature>
<dbReference type="Gene3D" id="1.20.1560.10">
    <property type="entry name" value="ABC transporter type 1, transmembrane domain"/>
    <property type="match status" value="2"/>
</dbReference>
<dbReference type="Pfam" id="PF00664">
    <property type="entry name" value="ABC_membrane"/>
    <property type="match status" value="2"/>
</dbReference>
<dbReference type="GO" id="GO:0016887">
    <property type="term" value="F:ATP hydrolysis activity"/>
    <property type="evidence" value="ECO:0007669"/>
    <property type="project" value="InterPro"/>
</dbReference>
<feature type="region of interest" description="Disordered" evidence="9">
    <location>
        <begin position="1"/>
        <end position="224"/>
    </location>
</feature>
<dbReference type="InterPro" id="IPR044726">
    <property type="entry name" value="ABCC_6TM_D2"/>
</dbReference>
<dbReference type="FunFam" id="3.40.50.300:FF:000163">
    <property type="entry name" value="Multidrug resistance-associated protein member 4"/>
    <property type="match status" value="1"/>
</dbReference>
<sequence length="1637" mass="179693">MSASPEKPSASPTDSVTIELGSSDQPAPATVPAPASASTSAAAPTTQRELKASRKKLEWTPSADNRAHRARHSHQSRSNSTTPSTLSTDEDDSTSDEDGSTDTDGSASLSSESGSVSKAVNQNADNEESDQDDIVDSNTEDLRMARATPRNKRKPRRKSADQTAGDLEAAGVESDSGNEGDNDSNSRFAPSSTQNSNMQLTSTVGSSPSLAHVAGATHQPARKPKVGTYETASALSKFCFVWLDSVLRRARQKKLAESELNVPATEEAELCFHEFERHWQAELEQAGWSAFSGNCEKLAPQANGAPHGGSGSAAAGTKTVPPRQPSVLRALLKAFWRDFLWSAFFKLMWGALMVLTASYFVIEIVAFVADPTLPSYRGWILACFYGFCCFLLSAALQQMTSLASRVGLRVRGAMMTAVYRKALTVEGVASEISNVVTLVSSDCSRLNDGCTNFHYLWSGPIEALCIVCIVFTQTGVSAVVGLLIALLIVPLQYVIALRVAQIRRNNIAATDVRVQVMNEILQAIKLVKFYAWERSFARAVERLRADELKYLRQGSYFKTVHLVIVFFIPVILTLCIFSIFIFWQDQYLDAVIAFTVLSLFNSLRFPLVVLPVAIKNFSDSSSSLKRISTFLLLPEMAPRVRLSTPGIRIEDATFSYTAAAKPANSHTNLPSLVDNAPQARTFIPGLSGINIDLHGPTLLAVVGSVSSGKTSLINGLVGDAVITAGTAKVGGTLAYVPQTSWIQHASVRDNILFGRPMDEARYRRTVFACALESDFKILQFGDMTEIGESGINLSGGQKQRISLARAVYSNSDVYLLDSPLSAVDHHTCTHIFEHCIKGMLRDKTVVLVTHQLHLLPQCDLILACKEGQVAYYGPFDPIAVRGAFPGIADEVPDLPAGLHGVPSKIALWRQRPAAPFDTLPMSPVEVISTVRPDSLEETVMTEGKEGGSKARKSERRSKWYKSYVEWFRQGTRFGFVMAVLIAAGAQVIRTLADLSVREWAQNGTNPDQMHYLSIYLAYISAFLVALFIRGLVYFAVTLRAATRLHNKMFRAVLRAPLAFFTVTPLGPLLNCFSRLQDQVDETLPDSLHMGLIYFMILMTTVGVLIALIPWFALVSVALLVAFIVLQHLYGQASKFMKTLVAVSTPPVYAHVSESLAGISVVRAYEAQPRFINHNIRLINRNHVALFNTEQIQCWVAFRLDSVASLMVLATALFCVGLRDDLKASAAGLAISSALQMLVFLNKFVRSVTEVRSQISAIETISHYIRNTTPELDTPAPIARLTAANEDTHGRGQRHERKKQRREQRRQRREQLSLQKQNEQVPMEDNRLRREIELNEVTITSTTSATTGRPKVHVARALPPRRNWPPAGGIAFTDVNMRYFPTSDLVLRGVTFTVQPREKIGIVGRTGSGKSTLLMALFRLVEMEAGSILIDGTDVTKLGLEELRGSLAIIPQEPVMFHGSIRSNLDPFNEFTDAELWLALELSHLRRTVERMPKQLDTPVAANGTDLSLGQKQLFCLTRAILRNSSVLVLDEATSALDLETDSLIQKTLRGVFADCTVLTIAHRLETIMDYDKVLFLDRGKVIEFGPVKQLKEDKNSHFYSLLHADDDHSDEPAKKASSSSAAAASSAAASDDHGTRV</sequence>
<evidence type="ECO:0000256" key="5">
    <source>
        <dbReference type="ARBA" id="ARBA00022741"/>
    </source>
</evidence>
<dbReference type="FunFam" id="1.20.1560.10:FF:000013">
    <property type="entry name" value="ABC transporter C family member 2"/>
    <property type="match status" value="1"/>
</dbReference>
<dbReference type="eggNOG" id="KOG0054">
    <property type="taxonomic scope" value="Eukaryota"/>
</dbReference>
<feature type="compositionally biased region" description="Low complexity" evidence="9">
    <location>
        <begin position="26"/>
        <end position="46"/>
    </location>
</feature>
<feature type="domain" description="AAA+ ATPase" evidence="11">
    <location>
        <begin position="695"/>
        <end position="894"/>
    </location>
</feature>
<feature type="transmembrane region" description="Helical" evidence="10">
    <location>
        <begin position="478"/>
        <end position="497"/>
    </location>
</feature>
<keyword evidence="6" id="KW-0067">ATP-binding</keyword>
<dbReference type="InterPro" id="IPR027417">
    <property type="entry name" value="P-loop_NTPase"/>
</dbReference>
<evidence type="ECO:0000313" key="12">
    <source>
        <dbReference type="EMBL" id="KJE97611.1"/>
    </source>
</evidence>
<protein>
    <submittedName>
        <fullName evidence="12">ABC transporter ABCC2</fullName>
    </submittedName>
</protein>
<keyword evidence="3 10" id="KW-0812">Transmembrane</keyword>
<feature type="compositionally biased region" description="Basic residues" evidence="9">
    <location>
        <begin position="1290"/>
        <end position="1307"/>
    </location>
</feature>
<evidence type="ECO:0000313" key="13">
    <source>
        <dbReference type="Proteomes" id="UP000008743"/>
    </source>
</evidence>
<dbReference type="CDD" id="cd03250">
    <property type="entry name" value="ABCC_MRP_domain1"/>
    <property type="match status" value="1"/>
</dbReference>
<feature type="compositionally biased region" description="Basic and acidic residues" evidence="9">
    <location>
        <begin position="48"/>
        <end position="58"/>
    </location>
</feature>
<proteinExistence type="predicted"/>
<comment type="subcellular location">
    <subcellularLocation>
        <location evidence="1">Vacuole membrane</location>
        <topology evidence="1">Multi-pass membrane protein</topology>
    </subcellularLocation>
</comment>
<feature type="transmembrane region" description="Helical" evidence="10">
    <location>
        <begin position="590"/>
        <end position="614"/>
    </location>
</feature>
<dbReference type="FunFam" id="1.20.1560.10:FF:000006">
    <property type="entry name" value="ATP-binding cassette, sub-family C (CFTR/MRP), member 9"/>
    <property type="match status" value="1"/>
</dbReference>
<evidence type="ECO:0000256" key="10">
    <source>
        <dbReference type="SAM" id="Phobius"/>
    </source>
</evidence>
<feature type="transmembrane region" description="Helical" evidence="10">
    <location>
        <begin position="1092"/>
        <end position="1125"/>
    </location>
</feature>
<keyword evidence="2" id="KW-0813">Transport</keyword>
<keyword evidence="7 10" id="KW-1133">Transmembrane helix</keyword>
<feature type="transmembrane region" description="Helical" evidence="10">
    <location>
        <begin position="375"/>
        <end position="396"/>
    </location>
</feature>
<dbReference type="CDD" id="cd03244">
    <property type="entry name" value="ABCC_MRP_domain2"/>
    <property type="match status" value="1"/>
</dbReference>
<dbReference type="InterPro" id="IPR044746">
    <property type="entry name" value="ABCC_6TM_D1"/>
</dbReference>
<feature type="compositionally biased region" description="Polar residues" evidence="9">
    <location>
        <begin position="10"/>
        <end position="25"/>
    </location>
</feature>
<evidence type="ECO:0000256" key="2">
    <source>
        <dbReference type="ARBA" id="ARBA00022448"/>
    </source>
</evidence>
<dbReference type="RefSeq" id="XP_004343298.1">
    <property type="nucleotide sequence ID" value="XM_004343248.2"/>
</dbReference>